<dbReference type="Pfam" id="PF02632">
    <property type="entry name" value="BioY"/>
    <property type="match status" value="1"/>
</dbReference>
<dbReference type="Gene3D" id="1.10.1760.20">
    <property type="match status" value="1"/>
</dbReference>
<feature type="transmembrane region" description="Helical" evidence="9">
    <location>
        <begin position="149"/>
        <end position="168"/>
    </location>
</feature>
<dbReference type="RefSeq" id="WP_141602439.1">
    <property type="nucleotide sequence ID" value="NZ_JARMSB010000021.1"/>
</dbReference>
<evidence type="ECO:0000256" key="1">
    <source>
        <dbReference type="ARBA" id="ARBA00004651"/>
    </source>
</evidence>
<evidence type="ECO:0000313" key="11">
    <source>
        <dbReference type="Proteomes" id="UP000315753"/>
    </source>
</evidence>
<evidence type="ECO:0000256" key="9">
    <source>
        <dbReference type="SAM" id="Phobius"/>
    </source>
</evidence>
<proteinExistence type="inferred from homology"/>
<keyword evidence="5 9" id="KW-0812">Transmembrane</keyword>
<evidence type="ECO:0000256" key="4">
    <source>
        <dbReference type="ARBA" id="ARBA00022475"/>
    </source>
</evidence>
<sequence length="187" mass="19726">MKIREITYVALFAAFMGILGLIPPITLSFTPVPITLQTLGVLLAGGILGPRLGSLSIVVFLLVVAAGMPLLPGGRGGIGVFFGPSGGYLIGYVIAAFFIGLIFSKLHMLKFRHILAANLTAGVFSVYLTGVPVQAFVMDLPLLDAIKLSLVYVPGDLAKAAIASILVYRLQKYPIFSHSAPAQLKEG</sequence>
<dbReference type="GO" id="GO:0005886">
    <property type="term" value="C:plasma membrane"/>
    <property type="evidence" value="ECO:0007669"/>
    <property type="project" value="UniProtKB-SubCell"/>
</dbReference>
<accession>A0A540V1N4</accession>
<evidence type="ECO:0000256" key="2">
    <source>
        <dbReference type="ARBA" id="ARBA00010692"/>
    </source>
</evidence>
<keyword evidence="4 8" id="KW-1003">Cell membrane</keyword>
<dbReference type="OrthoDB" id="9803495at2"/>
<keyword evidence="3 8" id="KW-0813">Transport</keyword>
<dbReference type="EMBL" id="VIGD01000010">
    <property type="protein sequence ID" value="TQE90646.1"/>
    <property type="molecule type" value="Genomic_DNA"/>
</dbReference>
<evidence type="ECO:0000313" key="10">
    <source>
        <dbReference type="EMBL" id="TQE90646.1"/>
    </source>
</evidence>
<feature type="transmembrane region" description="Helical" evidence="9">
    <location>
        <begin position="39"/>
        <end position="66"/>
    </location>
</feature>
<name>A0A540V1N4_9BACL</name>
<dbReference type="Proteomes" id="UP000315753">
    <property type="component" value="Unassembled WGS sequence"/>
</dbReference>
<dbReference type="GO" id="GO:0015225">
    <property type="term" value="F:biotin transmembrane transporter activity"/>
    <property type="evidence" value="ECO:0007669"/>
    <property type="project" value="UniProtKB-UniRule"/>
</dbReference>
<protein>
    <recommendedName>
        <fullName evidence="8">Biotin transporter</fullName>
    </recommendedName>
</protein>
<keyword evidence="7 8" id="KW-0472">Membrane</keyword>
<reference evidence="10 11" key="1">
    <citation type="submission" date="2019-06" db="EMBL/GenBank/DDBJ databases">
        <title>Genome sequence of Ureibacillus terrenus.</title>
        <authorList>
            <person name="Maclea K.S."/>
            <person name="Simoes M."/>
        </authorList>
    </citation>
    <scope>NUCLEOTIDE SEQUENCE [LARGE SCALE GENOMIC DNA]</scope>
    <source>
        <strain evidence="10 11">ATCC BAA-384</strain>
    </source>
</reference>
<dbReference type="InterPro" id="IPR003784">
    <property type="entry name" value="BioY"/>
</dbReference>
<keyword evidence="6 9" id="KW-1133">Transmembrane helix</keyword>
<dbReference type="AlphaFoldDB" id="A0A540V1N4"/>
<feature type="transmembrane region" description="Helical" evidence="9">
    <location>
        <begin position="6"/>
        <end position="27"/>
    </location>
</feature>
<feature type="transmembrane region" description="Helical" evidence="9">
    <location>
        <begin position="86"/>
        <end position="103"/>
    </location>
</feature>
<gene>
    <name evidence="10" type="ORF">FKZ59_09070</name>
</gene>
<organism evidence="10 11">
    <name type="scientific">Ureibacillus terrenus</name>
    <dbReference type="NCBI Taxonomy" id="118246"/>
    <lineage>
        <taxon>Bacteria</taxon>
        <taxon>Bacillati</taxon>
        <taxon>Bacillota</taxon>
        <taxon>Bacilli</taxon>
        <taxon>Bacillales</taxon>
        <taxon>Caryophanaceae</taxon>
        <taxon>Ureibacillus</taxon>
    </lineage>
</organism>
<evidence type="ECO:0000256" key="5">
    <source>
        <dbReference type="ARBA" id="ARBA00022692"/>
    </source>
</evidence>
<dbReference type="PANTHER" id="PTHR34295">
    <property type="entry name" value="BIOTIN TRANSPORTER BIOY"/>
    <property type="match status" value="1"/>
</dbReference>
<feature type="transmembrane region" description="Helical" evidence="9">
    <location>
        <begin position="115"/>
        <end position="137"/>
    </location>
</feature>
<dbReference type="PANTHER" id="PTHR34295:SF4">
    <property type="entry name" value="BIOTIN TRANSPORTER BIOY-RELATED"/>
    <property type="match status" value="1"/>
</dbReference>
<keyword evidence="11" id="KW-1185">Reference proteome</keyword>
<evidence type="ECO:0000256" key="3">
    <source>
        <dbReference type="ARBA" id="ARBA00022448"/>
    </source>
</evidence>
<comment type="similarity">
    <text evidence="2 8">Belongs to the BioY family.</text>
</comment>
<dbReference type="PIRSF" id="PIRSF016661">
    <property type="entry name" value="BioY"/>
    <property type="match status" value="1"/>
</dbReference>
<evidence type="ECO:0000256" key="8">
    <source>
        <dbReference type="PIRNR" id="PIRNR016661"/>
    </source>
</evidence>
<evidence type="ECO:0000256" key="7">
    <source>
        <dbReference type="ARBA" id="ARBA00023136"/>
    </source>
</evidence>
<comment type="caution">
    <text evidence="10">The sequence shown here is derived from an EMBL/GenBank/DDBJ whole genome shotgun (WGS) entry which is preliminary data.</text>
</comment>
<comment type="subcellular location">
    <subcellularLocation>
        <location evidence="1 8">Cell membrane</location>
        <topology evidence="1 8">Multi-pass membrane protein</topology>
    </subcellularLocation>
</comment>
<evidence type="ECO:0000256" key="6">
    <source>
        <dbReference type="ARBA" id="ARBA00022989"/>
    </source>
</evidence>